<evidence type="ECO:0000256" key="2">
    <source>
        <dbReference type="ARBA" id="ARBA00022603"/>
    </source>
</evidence>
<comment type="similarity">
    <text evidence="1">Belongs to the class IV-like SAM-binding methyltransferase superfamily. RNA methyltransferase TrmH family.</text>
</comment>
<evidence type="ECO:0000256" key="1">
    <source>
        <dbReference type="ARBA" id="ARBA00007228"/>
    </source>
</evidence>
<feature type="domain" description="tRNA/rRNA methyltransferase SpoU type" evidence="5">
    <location>
        <begin position="76"/>
        <end position="208"/>
    </location>
</feature>
<dbReference type="GO" id="GO:0005829">
    <property type="term" value="C:cytosol"/>
    <property type="evidence" value="ECO:0007669"/>
    <property type="project" value="TreeGrafter"/>
</dbReference>
<dbReference type="PANTHER" id="PTHR42786">
    <property type="entry name" value="TRNA/RRNA METHYLTRANSFERASE"/>
    <property type="match status" value="1"/>
</dbReference>
<dbReference type="Pfam" id="PF00588">
    <property type="entry name" value="SpoU_methylase"/>
    <property type="match status" value="1"/>
</dbReference>
<name>A0A379ITG6_ECTME</name>
<organism evidence="6 7">
    <name type="scientific">Ectopseudomonas mendocina</name>
    <name type="common">Pseudomonas mendocina</name>
    <dbReference type="NCBI Taxonomy" id="300"/>
    <lineage>
        <taxon>Bacteria</taxon>
        <taxon>Pseudomonadati</taxon>
        <taxon>Pseudomonadota</taxon>
        <taxon>Gammaproteobacteria</taxon>
        <taxon>Pseudomonadales</taxon>
        <taxon>Pseudomonadaceae</taxon>
        <taxon>Ectopseudomonas</taxon>
    </lineage>
</organism>
<dbReference type="CDD" id="cd18098">
    <property type="entry name" value="SpoU-like"/>
    <property type="match status" value="1"/>
</dbReference>
<dbReference type="SUPFAM" id="SSF75217">
    <property type="entry name" value="alpha/beta knot"/>
    <property type="match status" value="1"/>
</dbReference>
<dbReference type="InterPro" id="IPR001537">
    <property type="entry name" value="SpoU_MeTrfase"/>
</dbReference>
<protein>
    <submittedName>
        <fullName evidence="6">RNA methyltransferase</fullName>
    </submittedName>
</protein>
<evidence type="ECO:0000256" key="4">
    <source>
        <dbReference type="ARBA" id="ARBA00022691"/>
    </source>
</evidence>
<dbReference type="InterPro" id="IPR004384">
    <property type="entry name" value="RNA_MeTrfase_TrmJ/LasT"/>
</dbReference>
<dbReference type="Gene3D" id="3.40.1280.10">
    <property type="match status" value="1"/>
</dbReference>
<sequence length="223" mass="24780">MDDSNWELLCLFRQDNEHSHTYQQYFAEGPAIRQIDLQGLWRPDRPAEKGLGPGSQHRIIGSFASATVANKRYACIGLFNPKSPENVGSIMRAAGCYGVSSVFYTGTRYDRAKDFITDTKKVHQDIPLINIDDLRKILPLGCTPVAVELVDDARALPAYTHPDRALYIFGPEDGSLQQEILDWCAGEVVYIPTQGCMNLAATVNVVLYDRLAKGNNTRSGPLF</sequence>
<dbReference type="PANTHER" id="PTHR42786:SF6">
    <property type="entry name" value="TRNA_RRNA METHYLTRANSFERASE SPOU TYPE DOMAIN-CONTAINING PROTEIN"/>
    <property type="match status" value="1"/>
</dbReference>
<dbReference type="InterPro" id="IPR029028">
    <property type="entry name" value="Alpha/beta_knot_MTases"/>
</dbReference>
<keyword evidence="2 6" id="KW-0489">Methyltransferase</keyword>
<proteinExistence type="inferred from homology"/>
<dbReference type="GO" id="GO:0008173">
    <property type="term" value="F:RNA methyltransferase activity"/>
    <property type="evidence" value="ECO:0007669"/>
    <property type="project" value="InterPro"/>
</dbReference>
<evidence type="ECO:0000256" key="3">
    <source>
        <dbReference type="ARBA" id="ARBA00022679"/>
    </source>
</evidence>
<keyword evidence="4" id="KW-0949">S-adenosyl-L-methionine</keyword>
<reference evidence="6 7" key="1">
    <citation type="submission" date="2018-06" db="EMBL/GenBank/DDBJ databases">
        <authorList>
            <consortium name="Pathogen Informatics"/>
            <person name="Doyle S."/>
        </authorList>
    </citation>
    <scope>NUCLEOTIDE SEQUENCE [LARGE SCALE GENOMIC DNA]</scope>
    <source>
        <strain evidence="6 7">NCTC10899</strain>
    </source>
</reference>
<dbReference type="AlphaFoldDB" id="A0A379ITG6"/>
<evidence type="ECO:0000313" key="6">
    <source>
        <dbReference type="EMBL" id="SUD39597.1"/>
    </source>
</evidence>
<keyword evidence="3 6" id="KW-0808">Transferase</keyword>
<dbReference type="EMBL" id="UGUU01000001">
    <property type="protein sequence ID" value="SUD39597.1"/>
    <property type="molecule type" value="Genomic_DNA"/>
</dbReference>
<evidence type="ECO:0000259" key="5">
    <source>
        <dbReference type="Pfam" id="PF00588"/>
    </source>
</evidence>
<dbReference type="GO" id="GO:0002128">
    <property type="term" value="P:tRNA nucleoside ribose methylation"/>
    <property type="evidence" value="ECO:0007669"/>
    <property type="project" value="TreeGrafter"/>
</dbReference>
<evidence type="ECO:0000313" key="7">
    <source>
        <dbReference type="Proteomes" id="UP000254260"/>
    </source>
</evidence>
<dbReference type="Proteomes" id="UP000254260">
    <property type="component" value="Unassembled WGS sequence"/>
</dbReference>
<dbReference type="InterPro" id="IPR029026">
    <property type="entry name" value="tRNA_m1G_MTases_N"/>
</dbReference>
<dbReference type="GO" id="GO:0003723">
    <property type="term" value="F:RNA binding"/>
    <property type="evidence" value="ECO:0007669"/>
    <property type="project" value="InterPro"/>
</dbReference>
<accession>A0A379ITG6</accession>
<gene>
    <name evidence="6" type="ORF">NCTC10899_02415</name>
</gene>